<dbReference type="GO" id="GO:0065002">
    <property type="term" value="P:intracellular protein transmembrane transport"/>
    <property type="evidence" value="ECO:0007669"/>
    <property type="project" value="TreeGrafter"/>
</dbReference>
<dbReference type="GO" id="GO:0043953">
    <property type="term" value="P:protein transport by the Tat complex"/>
    <property type="evidence" value="ECO:0007669"/>
    <property type="project" value="UniProtKB-UniRule"/>
</dbReference>
<evidence type="ECO:0000256" key="3">
    <source>
        <dbReference type="ARBA" id="ARBA00022989"/>
    </source>
</evidence>
<keyword evidence="3 5" id="KW-1133">Transmembrane helix</keyword>
<dbReference type="EMBL" id="MFNF01000060">
    <property type="protein sequence ID" value="OGG99241.1"/>
    <property type="molecule type" value="Genomic_DNA"/>
</dbReference>
<dbReference type="Pfam" id="PF00902">
    <property type="entry name" value="TatC"/>
    <property type="match status" value="1"/>
</dbReference>
<evidence type="ECO:0000313" key="7">
    <source>
        <dbReference type="Proteomes" id="UP000177583"/>
    </source>
</evidence>
<keyword evidence="2 5" id="KW-0812">Transmembrane</keyword>
<dbReference type="InterPro" id="IPR002033">
    <property type="entry name" value="TatC"/>
</dbReference>
<feature type="transmembrane region" description="Helical" evidence="5">
    <location>
        <begin position="224"/>
        <end position="243"/>
    </location>
</feature>
<keyword evidence="5" id="KW-0811">Translocation</keyword>
<comment type="function">
    <text evidence="5">Part of the twin-arginine translocation (Tat) system that transports large folded proteins containing a characteristic twin-arginine motif in their signal peptide across membranes. Together with TatB, TatC is part of a receptor directly interacting with Tat signal peptides.</text>
</comment>
<dbReference type="AlphaFoldDB" id="A0A1F6GM86"/>
<feature type="transmembrane region" description="Helical" evidence="5">
    <location>
        <begin position="255"/>
        <end position="279"/>
    </location>
</feature>
<evidence type="ECO:0000313" key="6">
    <source>
        <dbReference type="EMBL" id="OGG99241.1"/>
    </source>
</evidence>
<keyword evidence="5" id="KW-0653">Protein transport</keyword>
<evidence type="ECO:0000256" key="5">
    <source>
        <dbReference type="HAMAP-Rule" id="MF_00902"/>
    </source>
</evidence>
<accession>A0A1F6GM86</accession>
<feature type="transmembrane region" description="Helical" evidence="5">
    <location>
        <begin position="342"/>
        <end position="360"/>
    </location>
</feature>
<keyword evidence="4 5" id="KW-0472">Membrane</keyword>
<gene>
    <name evidence="5" type="primary">tatC</name>
    <name evidence="6" type="ORF">A2557_10260</name>
</gene>
<dbReference type="HAMAP" id="MF_00902">
    <property type="entry name" value="TatC"/>
    <property type="match status" value="1"/>
</dbReference>
<proteinExistence type="inferred from homology"/>
<evidence type="ECO:0000256" key="4">
    <source>
        <dbReference type="ARBA" id="ARBA00023136"/>
    </source>
</evidence>
<comment type="caution">
    <text evidence="6">The sequence shown here is derived from an EMBL/GenBank/DDBJ whole genome shotgun (WGS) entry which is preliminary data.</text>
</comment>
<dbReference type="Proteomes" id="UP000177583">
    <property type="component" value="Unassembled WGS sequence"/>
</dbReference>
<evidence type="ECO:0000256" key="2">
    <source>
        <dbReference type="ARBA" id="ARBA00022692"/>
    </source>
</evidence>
<dbReference type="GO" id="GO:0009977">
    <property type="term" value="F:proton motive force dependent protein transmembrane transporter activity"/>
    <property type="evidence" value="ECO:0007669"/>
    <property type="project" value="TreeGrafter"/>
</dbReference>
<evidence type="ECO:0000256" key="1">
    <source>
        <dbReference type="ARBA" id="ARBA00004141"/>
    </source>
</evidence>
<comment type="similarity">
    <text evidence="5">Belongs to the TatC family.</text>
</comment>
<protein>
    <recommendedName>
        <fullName evidence="5">Sec-independent protein translocase protein TatC</fullName>
    </recommendedName>
</protein>
<feature type="transmembrane region" description="Helical" evidence="5">
    <location>
        <begin position="366"/>
        <end position="388"/>
    </location>
</feature>
<comment type="subunit">
    <text evidence="5">The Tat system comprises two distinct complexes: a TatABC complex, containing multiple copies of TatA, TatB and TatC subunits, and a separate TatA complex, containing only TatA subunits. Substrates initially bind to the TatABC complex, which probably triggers association of the separate TatA complex to form the active translocon.</text>
</comment>
<dbReference type="InterPro" id="IPR019820">
    <property type="entry name" value="Sec-indep_translocase_CS"/>
</dbReference>
<reference evidence="6 7" key="1">
    <citation type="journal article" date="2016" name="Nat. Commun.">
        <title>Thousands of microbial genomes shed light on interconnected biogeochemical processes in an aquifer system.</title>
        <authorList>
            <person name="Anantharaman K."/>
            <person name="Brown C.T."/>
            <person name="Hug L.A."/>
            <person name="Sharon I."/>
            <person name="Castelle C.J."/>
            <person name="Probst A.J."/>
            <person name="Thomas B.C."/>
            <person name="Singh A."/>
            <person name="Wilkins M.J."/>
            <person name="Karaoz U."/>
            <person name="Brodie E.L."/>
            <person name="Williams K.H."/>
            <person name="Hubbard S.S."/>
            <person name="Banfield J.F."/>
        </authorList>
    </citation>
    <scope>NUCLEOTIDE SEQUENCE [LARGE SCALE GENOMIC DNA]</scope>
</reference>
<dbReference type="NCBIfam" id="TIGR00945">
    <property type="entry name" value="tatC"/>
    <property type="match status" value="1"/>
</dbReference>
<feature type="transmembrane region" description="Helical" evidence="5">
    <location>
        <begin position="308"/>
        <end position="330"/>
    </location>
</feature>
<dbReference type="PANTHER" id="PTHR30371">
    <property type="entry name" value="SEC-INDEPENDENT PROTEIN TRANSLOCASE PROTEIN TATC"/>
    <property type="match status" value="1"/>
</dbReference>
<feature type="transmembrane region" description="Helical" evidence="5">
    <location>
        <begin position="29"/>
        <end position="46"/>
    </location>
</feature>
<sequence length="408" mass="45288">MQKQEPNPLLTKDGAMSLMAHLEELRIRVLRFAVVFFVCLLGAYAFRQEILNLIKAPVEEPLARYSHSQSAPAMPGQAEGLLDLDQYHCSCTRSPKAELLTAPAFATESTQGVTPTFPLAEVPHQEVPTSIESLSELLTRKFNEAVDSGVKDFRAFYYSSIGNNQKAAEIYQGEAAPLDPPQSYKDSDADILELSCRCTKEGAKPAATMVYIGLPELFFAQMQVSVYAALFLSFPFLLLELWGFVGPALYQDEKIVFWGFGISTFVFFIGGALFGYFVVFPYGFDFFLSLTQPGEIMPSLAIGEYLDFTVKLFLAFGLIFELPVVVFILARLGVLTPKMMIVHGRAAVVIIFIVSAVLTPPDPFTMILMAAPLLVLYLFSIFVCFIGLNKKKATLRSQGINPEEFDEY</sequence>
<dbReference type="GO" id="GO:0033281">
    <property type="term" value="C:TAT protein transport complex"/>
    <property type="evidence" value="ECO:0007669"/>
    <property type="project" value="UniProtKB-UniRule"/>
</dbReference>
<dbReference type="PANTHER" id="PTHR30371:SF0">
    <property type="entry name" value="SEC-INDEPENDENT PROTEIN TRANSLOCASE PROTEIN TATC, CHLOROPLASTIC-RELATED"/>
    <property type="match status" value="1"/>
</dbReference>
<dbReference type="PROSITE" id="PS01218">
    <property type="entry name" value="TATC"/>
    <property type="match status" value="1"/>
</dbReference>
<keyword evidence="5" id="KW-1003">Cell membrane</keyword>
<comment type="subcellular location">
    <subcellularLocation>
        <location evidence="5">Cell membrane</location>
        <topology evidence="5">Multi-pass membrane protein</topology>
    </subcellularLocation>
    <subcellularLocation>
        <location evidence="1">Membrane</location>
        <topology evidence="1">Multi-pass membrane protein</topology>
    </subcellularLocation>
</comment>
<organism evidence="6 7">
    <name type="scientific">Candidatus Lambdaproteobacteria bacterium RIFOXYD2_FULL_56_26</name>
    <dbReference type="NCBI Taxonomy" id="1817773"/>
    <lineage>
        <taxon>Bacteria</taxon>
        <taxon>Pseudomonadati</taxon>
        <taxon>Pseudomonadota</taxon>
        <taxon>Candidatus Lambdaproteobacteria</taxon>
    </lineage>
</organism>
<keyword evidence="5" id="KW-0813">Transport</keyword>
<name>A0A1F6GM86_9PROT</name>